<evidence type="ECO:0000313" key="3">
    <source>
        <dbReference type="EMBL" id="KAG3210351.1"/>
    </source>
</evidence>
<dbReference type="OrthoDB" id="10379337at2759"/>
<gene>
    <name evidence="4" type="ORF">PC110_g11448</name>
    <name evidence="2" type="ORF">PC117_g22556</name>
    <name evidence="3" type="ORF">PC129_g18649</name>
</gene>
<keyword evidence="5" id="KW-1185">Reference proteome</keyword>
<sequence>MPVDFSTAEDSLVHALRDLRKGPKFFIRRGRQTPGRGDCPVSGNEGVIPGGRPPAPISAAPRELLSLRWNLNIMPNVIFGPVGLTKDEL</sequence>
<dbReference type="Proteomes" id="UP000736787">
    <property type="component" value="Unassembled WGS sequence"/>
</dbReference>
<dbReference type="AlphaFoldDB" id="A0A329S641"/>
<reference evidence="2" key="2">
    <citation type="submission" date="2018-10" db="EMBL/GenBank/DDBJ databases">
        <title>Effector identification in a new, highly contiguous assembly of the strawberry crown rot pathogen Phytophthora cactorum.</title>
        <authorList>
            <person name="Armitage A.D."/>
            <person name="Nellist C.F."/>
            <person name="Bates H."/>
            <person name="Vickerstaff R.J."/>
            <person name="Harrison R.J."/>
        </authorList>
    </citation>
    <scope>NUCLEOTIDE SEQUENCE</scope>
    <source>
        <strain evidence="2">4040</strain>
        <strain evidence="3">P421</strain>
    </source>
</reference>
<dbReference type="EMBL" id="RCMK01001257">
    <property type="protein sequence ID" value="KAG2898355.1"/>
    <property type="molecule type" value="Genomic_DNA"/>
</dbReference>
<evidence type="ECO:0000313" key="2">
    <source>
        <dbReference type="EMBL" id="KAG2898355.1"/>
    </source>
</evidence>
<proteinExistence type="predicted"/>
<dbReference type="Proteomes" id="UP000251314">
    <property type="component" value="Unassembled WGS sequence"/>
</dbReference>
<evidence type="ECO:0000313" key="5">
    <source>
        <dbReference type="Proteomes" id="UP000251314"/>
    </source>
</evidence>
<protein>
    <submittedName>
        <fullName evidence="4">Uncharacterized protein</fullName>
    </submittedName>
</protein>
<evidence type="ECO:0000313" key="4">
    <source>
        <dbReference type="EMBL" id="RAW32215.1"/>
    </source>
</evidence>
<name>A0A329S641_9STRA</name>
<dbReference type="EMBL" id="RCMV01001106">
    <property type="protein sequence ID" value="KAG3210351.1"/>
    <property type="molecule type" value="Genomic_DNA"/>
</dbReference>
<dbReference type="VEuPathDB" id="FungiDB:PC110_g11448"/>
<accession>A0A329S641</accession>
<organism evidence="4 5">
    <name type="scientific">Phytophthora cactorum</name>
    <dbReference type="NCBI Taxonomy" id="29920"/>
    <lineage>
        <taxon>Eukaryota</taxon>
        <taxon>Sar</taxon>
        <taxon>Stramenopiles</taxon>
        <taxon>Oomycota</taxon>
        <taxon>Peronosporomycetes</taxon>
        <taxon>Peronosporales</taxon>
        <taxon>Peronosporaceae</taxon>
        <taxon>Phytophthora</taxon>
    </lineage>
</organism>
<comment type="caution">
    <text evidence="4">The sequence shown here is derived from an EMBL/GenBank/DDBJ whole genome shotgun (WGS) entry which is preliminary data.</text>
</comment>
<feature type="region of interest" description="Disordered" evidence="1">
    <location>
        <begin position="28"/>
        <end position="54"/>
    </location>
</feature>
<reference evidence="4 5" key="1">
    <citation type="submission" date="2018-01" db="EMBL/GenBank/DDBJ databases">
        <title>Draft genome of the strawberry crown rot pathogen Phytophthora cactorum.</title>
        <authorList>
            <person name="Armitage A.D."/>
            <person name="Lysoe E."/>
            <person name="Nellist C.F."/>
            <person name="Harrison R.J."/>
            <person name="Brurberg M.B."/>
        </authorList>
    </citation>
    <scope>NUCLEOTIDE SEQUENCE [LARGE SCALE GENOMIC DNA]</scope>
    <source>
        <strain evidence="4 5">10300</strain>
    </source>
</reference>
<evidence type="ECO:0000256" key="1">
    <source>
        <dbReference type="SAM" id="MobiDB-lite"/>
    </source>
</evidence>
<dbReference type="EMBL" id="MJFZ01000287">
    <property type="protein sequence ID" value="RAW32215.1"/>
    <property type="molecule type" value="Genomic_DNA"/>
</dbReference>
<dbReference type="Proteomes" id="UP000760860">
    <property type="component" value="Unassembled WGS sequence"/>
</dbReference>